<feature type="transmembrane region" description="Helical" evidence="7">
    <location>
        <begin position="360"/>
        <end position="393"/>
    </location>
</feature>
<evidence type="ECO:0000256" key="7">
    <source>
        <dbReference type="SAM" id="Phobius"/>
    </source>
</evidence>
<dbReference type="EMBL" id="JADMLG010000027">
    <property type="protein sequence ID" value="MBH0781634.1"/>
    <property type="molecule type" value="Genomic_DNA"/>
</dbReference>
<dbReference type="InterPro" id="IPR050171">
    <property type="entry name" value="MFS_Transporters"/>
</dbReference>
<name>A0A931IHP8_9NOCA</name>
<feature type="transmembrane region" description="Helical" evidence="7">
    <location>
        <begin position="290"/>
        <end position="315"/>
    </location>
</feature>
<comment type="subcellular location">
    <subcellularLocation>
        <location evidence="1">Cell membrane</location>
        <topology evidence="1">Multi-pass membrane protein</topology>
    </subcellularLocation>
</comment>
<dbReference type="GO" id="GO:0022857">
    <property type="term" value="F:transmembrane transporter activity"/>
    <property type="evidence" value="ECO:0007669"/>
    <property type="project" value="InterPro"/>
</dbReference>
<dbReference type="InterPro" id="IPR011701">
    <property type="entry name" value="MFS"/>
</dbReference>
<feature type="transmembrane region" description="Helical" evidence="7">
    <location>
        <begin position="89"/>
        <end position="114"/>
    </location>
</feature>
<evidence type="ECO:0000256" key="3">
    <source>
        <dbReference type="ARBA" id="ARBA00022475"/>
    </source>
</evidence>
<dbReference type="InterPro" id="IPR036259">
    <property type="entry name" value="MFS_trans_sf"/>
</dbReference>
<dbReference type="AlphaFoldDB" id="A0A931IHP8"/>
<feature type="transmembrane region" description="Helical" evidence="7">
    <location>
        <begin position="248"/>
        <end position="269"/>
    </location>
</feature>
<organism evidence="9 10">
    <name type="scientific">Nocardia bovistercoris</name>
    <dbReference type="NCBI Taxonomy" id="2785916"/>
    <lineage>
        <taxon>Bacteria</taxon>
        <taxon>Bacillati</taxon>
        <taxon>Actinomycetota</taxon>
        <taxon>Actinomycetes</taxon>
        <taxon>Mycobacteriales</taxon>
        <taxon>Nocardiaceae</taxon>
        <taxon>Nocardia</taxon>
    </lineage>
</organism>
<dbReference type="SUPFAM" id="SSF103473">
    <property type="entry name" value="MFS general substrate transporter"/>
    <property type="match status" value="1"/>
</dbReference>
<keyword evidence="2" id="KW-0813">Transport</keyword>
<feature type="domain" description="Major facilitator superfamily (MFS) profile" evidence="8">
    <location>
        <begin position="18"/>
        <end position="397"/>
    </location>
</feature>
<evidence type="ECO:0000256" key="2">
    <source>
        <dbReference type="ARBA" id="ARBA00022448"/>
    </source>
</evidence>
<comment type="caution">
    <text evidence="9">The sequence shown here is derived from an EMBL/GenBank/DDBJ whole genome shotgun (WGS) entry which is preliminary data.</text>
</comment>
<evidence type="ECO:0000256" key="1">
    <source>
        <dbReference type="ARBA" id="ARBA00004651"/>
    </source>
</evidence>
<sequence length="412" mass="41245">MTACPAPLTEPIDSLRPLVFPVYVPTLARGIGMGAGAPVMTLAAVDLGASTAVAGLAVALVGLGQVLGDIPAGQLVARIGERASTIGGTAVGLLGVLLCLLAPNVAMLCVGLLIIGLSNAVWGLAQMTFMAEAIAFGRRARAMSLFGGAMRLGFFAGPFIGALAILAMGTKGGFAVQFVAFLIAGWMMARMPLPNTGAPSGLSAAPLSLLGVGKLHHRVLFTLGAGSLMMGAARTSREVILPLWAHHIGIGAATASVLFGIGAALELVFAYPAGHLMDRFGRGPVAIPSLAILAVSYVAVPFTATTAALGAVAVAMGIGNGVGNGVIMTLGADIAPAAIRSEFLAAWRLTHDGGSFVGPLLIGALAGAAPLAAASVTIGAIAAVGAGVMARYIPHYSPWPPPNRTLEPSDGR</sequence>
<feature type="transmembrane region" description="Helical" evidence="7">
    <location>
        <begin position="174"/>
        <end position="193"/>
    </location>
</feature>
<gene>
    <name evidence="9" type="ORF">IT779_35715</name>
</gene>
<dbReference type="PROSITE" id="PS50850">
    <property type="entry name" value="MFS"/>
    <property type="match status" value="1"/>
</dbReference>
<evidence type="ECO:0000256" key="6">
    <source>
        <dbReference type="ARBA" id="ARBA00023136"/>
    </source>
</evidence>
<evidence type="ECO:0000313" key="9">
    <source>
        <dbReference type="EMBL" id="MBH0781634.1"/>
    </source>
</evidence>
<accession>A0A931IHP8</accession>
<dbReference type="Proteomes" id="UP000655751">
    <property type="component" value="Unassembled WGS sequence"/>
</dbReference>
<reference evidence="9" key="1">
    <citation type="submission" date="2020-11" db="EMBL/GenBank/DDBJ databases">
        <title>Nocardia NEAU-351.nov., a novel actinomycete isolated from the cow dung.</title>
        <authorList>
            <person name="Zhang X."/>
        </authorList>
    </citation>
    <scope>NUCLEOTIDE SEQUENCE</scope>
    <source>
        <strain evidence="9">NEAU-351</strain>
    </source>
</reference>
<dbReference type="CDD" id="cd17325">
    <property type="entry name" value="MFS_MdtG_SLC18_like"/>
    <property type="match status" value="1"/>
</dbReference>
<feature type="transmembrane region" description="Helical" evidence="7">
    <location>
        <begin position="47"/>
        <end position="68"/>
    </location>
</feature>
<feature type="transmembrane region" description="Helical" evidence="7">
    <location>
        <begin position="149"/>
        <end position="168"/>
    </location>
</feature>
<proteinExistence type="predicted"/>
<keyword evidence="4 7" id="KW-0812">Transmembrane</keyword>
<dbReference type="Gene3D" id="1.20.1250.20">
    <property type="entry name" value="MFS general substrate transporter like domains"/>
    <property type="match status" value="2"/>
</dbReference>
<dbReference type="PANTHER" id="PTHR23517:SF3">
    <property type="entry name" value="INTEGRAL MEMBRANE TRANSPORT PROTEIN"/>
    <property type="match status" value="1"/>
</dbReference>
<evidence type="ECO:0000256" key="5">
    <source>
        <dbReference type="ARBA" id="ARBA00022989"/>
    </source>
</evidence>
<keyword evidence="6 7" id="KW-0472">Membrane</keyword>
<dbReference type="PANTHER" id="PTHR23517">
    <property type="entry name" value="RESISTANCE PROTEIN MDTM, PUTATIVE-RELATED-RELATED"/>
    <property type="match status" value="1"/>
</dbReference>
<keyword evidence="10" id="KW-1185">Reference proteome</keyword>
<evidence type="ECO:0000256" key="4">
    <source>
        <dbReference type="ARBA" id="ARBA00022692"/>
    </source>
</evidence>
<protein>
    <submittedName>
        <fullName evidence="9">MFS transporter</fullName>
    </submittedName>
</protein>
<dbReference type="InterPro" id="IPR020846">
    <property type="entry name" value="MFS_dom"/>
</dbReference>
<feature type="transmembrane region" description="Helical" evidence="7">
    <location>
        <begin position="219"/>
        <end position="236"/>
    </location>
</feature>
<keyword evidence="5 7" id="KW-1133">Transmembrane helix</keyword>
<evidence type="ECO:0000313" key="10">
    <source>
        <dbReference type="Proteomes" id="UP000655751"/>
    </source>
</evidence>
<evidence type="ECO:0000259" key="8">
    <source>
        <dbReference type="PROSITE" id="PS50850"/>
    </source>
</evidence>
<dbReference type="GO" id="GO:0005886">
    <property type="term" value="C:plasma membrane"/>
    <property type="evidence" value="ECO:0007669"/>
    <property type="project" value="UniProtKB-SubCell"/>
</dbReference>
<dbReference type="Pfam" id="PF07690">
    <property type="entry name" value="MFS_1"/>
    <property type="match status" value="1"/>
</dbReference>
<dbReference type="RefSeq" id="WP_196153919.1">
    <property type="nucleotide sequence ID" value="NZ_JADMLG010000027.1"/>
</dbReference>
<keyword evidence="3" id="KW-1003">Cell membrane</keyword>